<evidence type="ECO:0000313" key="2">
    <source>
        <dbReference type="EMBL" id="MER5171745.1"/>
    </source>
</evidence>
<comment type="caution">
    <text evidence="2">The sequence shown here is derived from an EMBL/GenBank/DDBJ whole genome shotgun (WGS) entry which is preliminary data.</text>
</comment>
<feature type="transmembrane region" description="Helical" evidence="1">
    <location>
        <begin position="20"/>
        <end position="40"/>
    </location>
</feature>
<dbReference type="EMBL" id="JAYWLC010000005">
    <property type="protein sequence ID" value="MER5171745.1"/>
    <property type="molecule type" value="Genomic_DNA"/>
</dbReference>
<keyword evidence="1" id="KW-1133">Transmembrane helix</keyword>
<reference evidence="2 3" key="2">
    <citation type="submission" date="2024-06" db="EMBL/GenBank/DDBJ databases">
        <title>Thioclava kandeliae sp. nov. from a rhizosphere soil sample of Kandelia candel in a mangrove.</title>
        <authorList>
            <person name="Mu T."/>
        </authorList>
    </citation>
    <scope>NUCLEOTIDE SEQUENCE [LARGE SCALE GENOMIC DNA]</scope>
    <source>
        <strain evidence="2 3">CPCC 100088</strain>
    </source>
</reference>
<keyword evidence="1" id="KW-0812">Transmembrane</keyword>
<keyword evidence="3" id="KW-1185">Reference proteome</keyword>
<protein>
    <submittedName>
        <fullName evidence="2">Pilus assembly protein</fullName>
    </submittedName>
</protein>
<sequence length="64" mass="7107">MRIFRRFKELTQRETGALTAEWVVLTAVVAVVALAVAKVVGQSTYTASTKIADYLESVEIQDDF</sequence>
<gene>
    <name evidence="2" type="ORF">VSX56_08140</name>
</gene>
<name>A0ABV1SFR8_9RHOB</name>
<reference evidence="2 3" key="1">
    <citation type="submission" date="2024-01" db="EMBL/GenBank/DDBJ databases">
        <authorList>
            <person name="Deng Y."/>
            <person name="Su J."/>
        </authorList>
    </citation>
    <scope>NUCLEOTIDE SEQUENCE [LARGE SCALE GENOMIC DNA]</scope>
    <source>
        <strain evidence="2 3">CPCC 100088</strain>
    </source>
</reference>
<evidence type="ECO:0000313" key="3">
    <source>
        <dbReference type="Proteomes" id="UP001438953"/>
    </source>
</evidence>
<dbReference type="RefSeq" id="WP_350936283.1">
    <property type="nucleotide sequence ID" value="NZ_JAYWLC010000005.1"/>
</dbReference>
<accession>A0ABV1SFR8</accession>
<organism evidence="2 3">
    <name type="scientific">Thioclava kandeliae</name>
    <dbReference type="NCBI Taxonomy" id="3070818"/>
    <lineage>
        <taxon>Bacteria</taxon>
        <taxon>Pseudomonadati</taxon>
        <taxon>Pseudomonadota</taxon>
        <taxon>Alphaproteobacteria</taxon>
        <taxon>Rhodobacterales</taxon>
        <taxon>Paracoccaceae</taxon>
        <taxon>Thioclava</taxon>
    </lineage>
</organism>
<keyword evidence="1" id="KW-0472">Membrane</keyword>
<evidence type="ECO:0000256" key="1">
    <source>
        <dbReference type="SAM" id="Phobius"/>
    </source>
</evidence>
<dbReference type="Proteomes" id="UP001438953">
    <property type="component" value="Unassembled WGS sequence"/>
</dbReference>
<proteinExistence type="predicted"/>